<accession>A0A6P4EAN9</accession>
<reference evidence="5" key="2">
    <citation type="submission" date="2025-04" db="UniProtKB">
        <authorList>
            <consortium name="RefSeq"/>
        </authorList>
    </citation>
    <scope>IDENTIFICATION</scope>
</reference>
<reference evidence="4" key="1">
    <citation type="journal article" date="2021" name="Elife">
        <title>Highly contiguous assemblies of 101 drosophilid genomes.</title>
        <authorList>
            <person name="Kim B.Y."/>
            <person name="Wang J.R."/>
            <person name="Miller D.E."/>
            <person name="Barmina O."/>
            <person name="Delaney E."/>
            <person name="Thompson A."/>
            <person name="Comeault A.A."/>
            <person name="Peede D."/>
            <person name="D'Agostino E.R."/>
            <person name="Pelaez J."/>
            <person name="Aguilar J.M."/>
            <person name="Haji D."/>
            <person name="Matsunaga T."/>
            <person name="Armstrong E.E."/>
            <person name="Zych M."/>
            <person name="Ogawa Y."/>
            <person name="Stamenkovic-Radak M."/>
            <person name="Jelic M."/>
            <person name="Veselinovic M.S."/>
            <person name="Tanaskovic M."/>
            <person name="Eric P."/>
            <person name="Gao J.J."/>
            <person name="Katoh T.K."/>
            <person name="Toda M.J."/>
            <person name="Watabe H."/>
            <person name="Watada M."/>
            <person name="Davis J.S."/>
            <person name="Moyle L.C."/>
            <person name="Manoli G."/>
            <person name="Bertolini E."/>
            <person name="Kostal V."/>
            <person name="Hawley R.S."/>
            <person name="Takahashi A."/>
            <person name="Jones C.D."/>
            <person name="Price D.K."/>
            <person name="Whiteman N."/>
            <person name="Kopp A."/>
            <person name="Matute D.R."/>
            <person name="Petrov D.A."/>
        </authorList>
    </citation>
    <scope>NUCLEOTIDE SEQUENCE [LARGE SCALE GENOMIC DNA]</scope>
</reference>
<name>A0A6P4EAN9_DRORH</name>
<dbReference type="PROSITE" id="PS50097">
    <property type="entry name" value="BTB"/>
    <property type="match status" value="1"/>
</dbReference>
<evidence type="ECO:0000313" key="4">
    <source>
        <dbReference type="Proteomes" id="UP001652680"/>
    </source>
</evidence>
<sequence>MLEFWCSIVNDDEYSQYSDDMAPPPTSSQEPESTSKTHRVKFNGDTIQQLKLKALENVGSTNAFFNYLLAQQIREVNIAGLKYQDVVCSHKIIAGKQIWGSMDEEQREPYLQLAEHIAKHHIGTFQDKKKLDEMSYQIRRKISPRRKQKSLKALRATEFLREGWLRETKKRLENAPHRQMSILAVDRKEQANVGGLLSRRYGQMLRGGKYTDCVFHVCNEQVKCHKLILSAASPVFEAMFFGPLQSNEPEPEIEIHDISEAIFKILVDYIYTGVVDYNGQELVACIELYYAAEKYFLEELISDTLIAITRKLRFANIMPALELSVCMGLDGLLDVCMTFFMRCCVNNGQFKNHLKENYVHVSKECVKAIIAACKEPHKLLIWYVYEWTQQECEELGLGPSDADLVVHGLGGGSSDWHVASGVNELESPAPAPVVSVERCYYKACRPFTVDAETPVFRLRLKCSRFISLMGLVLNSRMTPNRMGHVQQLEYRESLRLDICEVPAESESPATAPVWSHDVQGQSTKYNCDLHLNWRREEACVLNPELSYELQIRWDTSAYGAEYPCSLQSCQADGIRFTDGDSFSGSLVKGLRYANLV</sequence>
<reference evidence="3" key="3">
    <citation type="submission" date="2025-05" db="UniProtKB">
        <authorList>
            <consortium name="EnsemblMetazoa"/>
        </authorList>
    </citation>
    <scope>IDENTIFICATION</scope>
</reference>
<dbReference type="CDD" id="cd18186">
    <property type="entry name" value="BTB_POZ_ZBTB_KLHL-like"/>
    <property type="match status" value="1"/>
</dbReference>
<feature type="region of interest" description="Disordered" evidence="1">
    <location>
        <begin position="16"/>
        <end position="36"/>
    </location>
</feature>
<dbReference type="AlphaFoldDB" id="A0A6P4EAN9"/>
<dbReference type="Gene3D" id="3.30.710.10">
    <property type="entry name" value="Potassium Channel Kv1.1, Chain A"/>
    <property type="match status" value="1"/>
</dbReference>
<protein>
    <submittedName>
        <fullName evidence="5">Uncharacterized protein LOC108041697 isoform X1</fullName>
    </submittedName>
</protein>
<evidence type="ECO:0000256" key="1">
    <source>
        <dbReference type="SAM" id="MobiDB-lite"/>
    </source>
</evidence>
<organism evidence="5">
    <name type="scientific">Drosophila rhopaloa</name>
    <name type="common">Fruit fly</name>
    <dbReference type="NCBI Taxonomy" id="1041015"/>
    <lineage>
        <taxon>Eukaryota</taxon>
        <taxon>Metazoa</taxon>
        <taxon>Ecdysozoa</taxon>
        <taxon>Arthropoda</taxon>
        <taxon>Hexapoda</taxon>
        <taxon>Insecta</taxon>
        <taxon>Pterygota</taxon>
        <taxon>Neoptera</taxon>
        <taxon>Endopterygota</taxon>
        <taxon>Diptera</taxon>
        <taxon>Brachycera</taxon>
        <taxon>Muscomorpha</taxon>
        <taxon>Ephydroidea</taxon>
        <taxon>Drosophilidae</taxon>
        <taxon>Drosophila</taxon>
        <taxon>Sophophora</taxon>
    </lineage>
</organism>
<evidence type="ECO:0000313" key="3">
    <source>
        <dbReference type="EnsemblMetazoa" id="XP_016975177.1"/>
    </source>
</evidence>
<dbReference type="EnsemblMetazoa" id="XM_017119688.2">
    <property type="protein sequence ID" value="XP_016975177.1"/>
    <property type="gene ID" value="LOC108041697"/>
</dbReference>
<dbReference type="SMART" id="SM00225">
    <property type="entry name" value="BTB"/>
    <property type="match status" value="1"/>
</dbReference>
<evidence type="ECO:0000313" key="5">
    <source>
        <dbReference type="RefSeq" id="XP_016975177.1"/>
    </source>
</evidence>
<dbReference type="PANTHER" id="PTHR24413">
    <property type="entry name" value="SPECKLE-TYPE POZ PROTEIN"/>
    <property type="match status" value="1"/>
</dbReference>
<dbReference type="Pfam" id="PF00651">
    <property type="entry name" value="BTB"/>
    <property type="match status" value="1"/>
</dbReference>
<dbReference type="InterPro" id="IPR000210">
    <property type="entry name" value="BTB/POZ_dom"/>
</dbReference>
<gene>
    <name evidence="5" type="primary">LOC108041697</name>
    <name evidence="3" type="synonym">108041697</name>
</gene>
<feature type="domain" description="BTB" evidence="2">
    <location>
        <begin position="211"/>
        <end position="279"/>
    </location>
</feature>
<dbReference type="SUPFAM" id="SSF54695">
    <property type="entry name" value="POZ domain"/>
    <property type="match status" value="1"/>
</dbReference>
<evidence type="ECO:0000259" key="2">
    <source>
        <dbReference type="PROSITE" id="PS50097"/>
    </source>
</evidence>
<proteinExistence type="predicted"/>
<dbReference type="RefSeq" id="XP_016975177.1">
    <property type="nucleotide sequence ID" value="XM_017119688.1"/>
</dbReference>
<dbReference type="InterPro" id="IPR011333">
    <property type="entry name" value="SKP1/BTB/POZ_sf"/>
</dbReference>
<dbReference type="GeneID" id="108041697"/>
<keyword evidence="4" id="KW-1185">Reference proteome</keyword>
<dbReference type="OrthoDB" id="624345at2759"/>
<dbReference type="Proteomes" id="UP001652680">
    <property type="component" value="Unassembled WGS sequence"/>
</dbReference>